<comment type="caution">
    <text evidence="1">The sequence shown here is derived from an EMBL/GenBank/DDBJ whole genome shotgun (WGS) entry which is preliminary data.</text>
</comment>
<dbReference type="EMBL" id="SWJE01000008">
    <property type="protein sequence ID" value="TKC87771.1"/>
    <property type="molecule type" value="Genomic_DNA"/>
</dbReference>
<dbReference type="AlphaFoldDB" id="A0A4U1I3F3"/>
<dbReference type="OrthoDB" id="9007689at2"/>
<organism evidence="1 2">
    <name type="scientific">Trinickia terrae</name>
    <dbReference type="NCBI Taxonomy" id="2571161"/>
    <lineage>
        <taxon>Bacteria</taxon>
        <taxon>Pseudomonadati</taxon>
        <taxon>Pseudomonadota</taxon>
        <taxon>Betaproteobacteria</taxon>
        <taxon>Burkholderiales</taxon>
        <taxon>Burkholderiaceae</taxon>
        <taxon>Trinickia</taxon>
    </lineage>
</organism>
<proteinExistence type="predicted"/>
<dbReference type="RefSeq" id="WP_136896035.1">
    <property type="nucleotide sequence ID" value="NZ_SWJE01000008.1"/>
</dbReference>
<gene>
    <name evidence="1" type="ORF">FAZ69_15930</name>
</gene>
<evidence type="ECO:0008006" key="3">
    <source>
        <dbReference type="Google" id="ProtNLM"/>
    </source>
</evidence>
<evidence type="ECO:0000313" key="2">
    <source>
        <dbReference type="Proteomes" id="UP000305539"/>
    </source>
</evidence>
<protein>
    <recommendedName>
        <fullName evidence="3">DUF2917 domain-containing protein</fullName>
    </recommendedName>
</protein>
<dbReference type="Proteomes" id="UP000305539">
    <property type="component" value="Unassembled WGS sequence"/>
</dbReference>
<reference evidence="1 2" key="1">
    <citation type="submission" date="2019-04" db="EMBL/GenBank/DDBJ databases">
        <title>Trinickia sp. 7GSK02, isolated from subtropical forest soil.</title>
        <authorList>
            <person name="Gao Z.-H."/>
            <person name="Qiu L.-H."/>
        </authorList>
    </citation>
    <scope>NUCLEOTIDE SEQUENCE [LARGE SCALE GENOMIC DNA]</scope>
    <source>
        <strain evidence="1 2">7GSK02</strain>
    </source>
</reference>
<evidence type="ECO:0000313" key="1">
    <source>
        <dbReference type="EMBL" id="TKC87771.1"/>
    </source>
</evidence>
<sequence length="126" mass="13664">MDTRDSAAQRGSTSSTIRLHSHQTLTISLPRNTRLVATDGAVQLSFVDPALDWLGEAAPINRLRLNEGDSYVVEQSCYATVSGASTGVAAIHIEQIAVPSVLKRVRAWITHRAMPDRTSATPQKAR</sequence>
<accession>A0A4U1I3F3</accession>
<keyword evidence="2" id="KW-1185">Reference proteome</keyword>
<name>A0A4U1I3F3_9BURK</name>